<accession>A0A1W0E6F7</accession>
<dbReference type="OrthoDB" id="10467670at2759"/>
<dbReference type="InterPro" id="IPR035992">
    <property type="entry name" value="Ricin_B-like_lectins"/>
</dbReference>
<dbReference type="Proteomes" id="UP000192758">
    <property type="component" value="Unassembled WGS sequence"/>
</dbReference>
<sequence length="226" mass="25762">MVYTLLAFFTNVYARTLIVPITLKTHRLTLNDASGAPILINSALHDDTVNSDKIRIPSDFAFLSDTNHSVCYNLENDSLSVCKNEGERQPWHLLDEVRNVRFSTSDNKCLTVGERDDATDNYSLNLLPCDMKNKEQVFILNKNHGMIKDAKSMKELRKKMVEIDVEEKDGYKPRKLEGDGNYDKDNNVETAVQDMLNRRQNSGNPHNDQTKPYKLTQSDTSGHIPQ</sequence>
<dbReference type="PROSITE" id="PS50231">
    <property type="entry name" value="RICIN_B_LECTIN"/>
    <property type="match status" value="1"/>
</dbReference>
<organism evidence="2 3">
    <name type="scientific">Ecytonucleospora hepatopenaei</name>
    <dbReference type="NCBI Taxonomy" id="646526"/>
    <lineage>
        <taxon>Eukaryota</taxon>
        <taxon>Fungi</taxon>
        <taxon>Fungi incertae sedis</taxon>
        <taxon>Microsporidia</taxon>
        <taxon>Enterocytozoonidae</taxon>
        <taxon>Ecytonucleospora</taxon>
    </lineage>
</organism>
<feature type="compositionally biased region" description="Polar residues" evidence="1">
    <location>
        <begin position="215"/>
        <end position="226"/>
    </location>
</feature>
<feature type="region of interest" description="Disordered" evidence="1">
    <location>
        <begin position="194"/>
        <end position="226"/>
    </location>
</feature>
<proteinExistence type="predicted"/>
<protein>
    <submittedName>
        <fullName evidence="2">Uncharacterized protein</fullName>
    </submittedName>
</protein>
<evidence type="ECO:0000256" key="1">
    <source>
        <dbReference type="SAM" id="MobiDB-lite"/>
    </source>
</evidence>
<comment type="caution">
    <text evidence="2">The sequence shown here is derived from an EMBL/GenBank/DDBJ whole genome shotgun (WGS) entry which is preliminary data.</text>
</comment>
<dbReference type="SUPFAM" id="SSF50370">
    <property type="entry name" value="Ricin B-like lectins"/>
    <property type="match status" value="1"/>
</dbReference>
<evidence type="ECO:0000313" key="3">
    <source>
        <dbReference type="Proteomes" id="UP000192758"/>
    </source>
</evidence>
<gene>
    <name evidence="2" type="ORF">EHP00_163</name>
</gene>
<keyword evidence="3" id="KW-1185">Reference proteome</keyword>
<name>A0A1W0E6F7_9MICR</name>
<dbReference type="Gene3D" id="2.80.10.50">
    <property type="match status" value="1"/>
</dbReference>
<evidence type="ECO:0000313" key="2">
    <source>
        <dbReference type="EMBL" id="OQS54808.1"/>
    </source>
</evidence>
<dbReference type="EMBL" id="MNPJ01000016">
    <property type="protein sequence ID" value="OQS54808.1"/>
    <property type="molecule type" value="Genomic_DNA"/>
</dbReference>
<feature type="compositionally biased region" description="Polar residues" evidence="1">
    <location>
        <begin position="198"/>
        <end position="207"/>
    </location>
</feature>
<dbReference type="AlphaFoldDB" id="A0A1W0E6F7"/>
<reference evidence="2 3" key="1">
    <citation type="journal article" date="2017" name="Environ. Microbiol.">
        <title>Decay of the glycolytic pathway and adaptation to intranuclear parasitism within Enterocytozoonidae microsporidia.</title>
        <authorList>
            <person name="Wiredu Boakye D."/>
            <person name="Jaroenlak P."/>
            <person name="Prachumwat A."/>
            <person name="Williams T.A."/>
            <person name="Bateman K.S."/>
            <person name="Itsathitphaisarn O."/>
            <person name="Sritunyalucksana K."/>
            <person name="Paszkiewicz K.H."/>
            <person name="Moore K.A."/>
            <person name="Stentiford G.D."/>
            <person name="Williams B.A."/>
        </authorList>
    </citation>
    <scope>NUCLEOTIDE SEQUENCE [LARGE SCALE GENOMIC DNA]</scope>
    <source>
        <strain evidence="2 3">TH1</strain>
    </source>
</reference>
<dbReference type="VEuPathDB" id="MicrosporidiaDB:EHP00_163"/>